<feature type="domain" description="Alanine racemase C-terminal" evidence="9">
    <location>
        <begin position="228"/>
        <end position="349"/>
    </location>
</feature>
<dbReference type="GO" id="GO:0030632">
    <property type="term" value="P:D-alanine biosynthetic process"/>
    <property type="evidence" value="ECO:0007669"/>
    <property type="project" value="TreeGrafter"/>
</dbReference>
<dbReference type="InterPro" id="IPR000821">
    <property type="entry name" value="Ala_racemase"/>
</dbReference>
<dbReference type="InterPro" id="IPR011079">
    <property type="entry name" value="Ala_racemase_C"/>
</dbReference>
<evidence type="ECO:0000313" key="10">
    <source>
        <dbReference type="EMBL" id="RXR27252.1"/>
    </source>
</evidence>
<dbReference type="InterPro" id="IPR020622">
    <property type="entry name" value="Ala_racemase_pyridoxalP-BS"/>
</dbReference>
<keyword evidence="5 7" id="KW-0663">Pyridoxal phosphate</keyword>
<evidence type="ECO:0000256" key="5">
    <source>
        <dbReference type="ARBA" id="ARBA00022898"/>
    </source>
</evidence>
<keyword evidence="6 10" id="KW-0413">Isomerase</keyword>
<reference evidence="11" key="1">
    <citation type="submission" date="2019-01" db="EMBL/GenBank/DDBJ databases">
        <title>Cytophagaceae bacterium strain CAR-16.</title>
        <authorList>
            <person name="Chen W.-M."/>
        </authorList>
    </citation>
    <scope>NUCLEOTIDE SEQUENCE [LARGE SCALE GENOMIC DNA]</scope>
    <source>
        <strain evidence="11">CHR27</strain>
    </source>
</reference>
<proteinExistence type="inferred from homology"/>
<dbReference type="OrthoDB" id="9813814at2"/>
<dbReference type="RefSeq" id="WP_129404895.1">
    <property type="nucleotide sequence ID" value="NZ_SBKP01000013.1"/>
</dbReference>
<comment type="catalytic activity">
    <reaction evidence="1">
        <text>L-alanine = D-alanine</text>
        <dbReference type="Rhea" id="RHEA:20249"/>
        <dbReference type="ChEBI" id="CHEBI:57416"/>
        <dbReference type="ChEBI" id="CHEBI:57972"/>
        <dbReference type="EC" id="5.1.1.1"/>
    </reaction>
</comment>
<dbReference type="GO" id="GO:0008784">
    <property type="term" value="F:alanine racemase activity"/>
    <property type="evidence" value="ECO:0007669"/>
    <property type="project" value="UniProtKB-EC"/>
</dbReference>
<dbReference type="GO" id="GO:0005829">
    <property type="term" value="C:cytosol"/>
    <property type="evidence" value="ECO:0007669"/>
    <property type="project" value="TreeGrafter"/>
</dbReference>
<dbReference type="SMART" id="SM01005">
    <property type="entry name" value="Ala_racemase_C"/>
    <property type="match status" value="1"/>
</dbReference>
<keyword evidence="11" id="KW-1185">Reference proteome</keyword>
<feature type="binding site" evidence="8">
    <location>
        <position position="297"/>
    </location>
    <ligand>
        <name>substrate</name>
    </ligand>
</feature>
<dbReference type="InterPro" id="IPR001608">
    <property type="entry name" value="Ala_racemase_N"/>
</dbReference>
<dbReference type="SUPFAM" id="SSF51419">
    <property type="entry name" value="PLP-binding barrel"/>
    <property type="match status" value="1"/>
</dbReference>
<dbReference type="PRINTS" id="PR00992">
    <property type="entry name" value="ALARACEMASE"/>
</dbReference>
<dbReference type="Gene3D" id="2.40.37.10">
    <property type="entry name" value="Lyase, Ornithine Decarboxylase, Chain A, domain 1"/>
    <property type="match status" value="1"/>
</dbReference>
<organism evidence="10 11">
    <name type="scientific">Sphingobium fluviale</name>
    <dbReference type="NCBI Taxonomy" id="2506423"/>
    <lineage>
        <taxon>Bacteria</taxon>
        <taxon>Pseudomonadati</taxon>
        <taxon>Pseudomonadota</taxon>
        <taxon>Alphaproteobacteria</taxon>
        <taxon>Sphingomonadales</taxon>
        <taxon>Sphingomonadaceae</taxon>
        <taxon>Sphingobium</taxon>
    </lineage>
</organism>
<dbReference type="PANTHER" id="PTHR30511">
    <property type="entry name" value="ALANINE RACEMASE"/>
    <property type="match status" value="1"/>
</dbReference>
<dbReference type="Pfam" id="PF01168">
    <property type="entry name" value="Ala_racemase_N"/>
    <property type="match status" value="1"/>
</dbReference>
<dbReference type="InterPro" id="IPR029066">
    <property type="entry name" value="PLP-binding_barrel"/>
</dbReference>
<comment type="similarity">
    <text evidence="3">Belongs to the alanine racemase family.</text>
</comment>
<evidence type="ECO:0000256" key="4">
    <source>
        <dbReference type="ARBA" id="ARBA00013089"/>
    </source>
</evidence>
<dbReference type="Proteomes" id="UP000290958">
    <property type="component" value="Unassembled WGS sequence"/>
</dbReference>
<dbReference type="Gene3D" id="3.20.20.10">
    <property type="entry name" value="Alanine racemase"/>
    <property type="match status" value="1"/>
</dbReference>
<dbReference type="NCBIfam" id="TIGR00492">
    <property type="entry name" value="alr"/>
    <property type="match status" value="1"/>
</dbReference>
<dbReference type="EMBL" id="SBKP01000013">
    <property type="protein sequence ID" value="RXR27252.1"/>
    <property type="molecule type" value="Genomic_DNA"/>
</dbReference>
<dbReference type="AlphaFoldDB" id="A0A4Q1KE69"/>
<evidence type="ECO:0000256" key="3">
    <source>
        <dbReference type="ARBA" id="ARBA00007880"/>
    </source>
</evidence>
<feature type="modified residue" description="N6-(pyridoxal phosphate)lysine" evidence="7">
    <location>
        <position position="39"/>
    </location>
</feature>
<feature type="binding site" evidence="8">
    <location>
        <position position="133"/>
    </location>
    <ligand>
        <name>substrate</name>
    </ligand>
</feature>
<protein>
    <recommendedName>
        <fullName evidence="4">alanine racemase</fullName>
        <ecNumber evidence="4">5.1.1.1</ecNumber>
    </recommendedName>
</protein>
<dbReference type="CDD" id="cd00430">
    <property type="entry name" value="PLPDE_III_AR"/>
    <property type="match status" value="1"/>
</dbReference>
<comment type="caution">
    <text evidence="10">The sequence shown here is derived from an EMBL/GenBank/DDBJ whole genome shotgun (WGS) entry which is preliminary data.</text>
</comment>
<dbReference type="SUPFAM" id="SSF50621">
    <property type="entry name" value="Alanine racemase C-terminal domain-like"/>
    <property type="match status" value="1"/>
</dbReference>
<evidence type="ECO:0000256" key="8">
    <source>
        <dbReference type="PIRSR" id="PIRSR600821-52"/>
    </source>
</evidence>
<evidence type="ECO:0000256" key="7">
    <source>
        <dbReference type="PIRSR" id="PIRSR600821-50"/>
    </source>
</evidence>
<dbReference type="GO" id="GO:0030170">
    <property type="term" value="F:pyridoxal phosphate binding"/>
    <property type="evidence" value="ECO:0007669"/>
    <property type="project" value="TreeGrafter"/>
</dbReference>
<dbReference type="PANTHER" id="PTHR30511:SF0">
    <property type="entry name" value="ALANINE RACEMASE, CATABOLIC-RELATED"/>
    <property type="match status" value="1"/>
</dbReference>
<name>A0A4Q1KE69_9SPHN</name>
<dbReference type="Pfam" id="PF00842">
    <property type="entry name" value="Ala_racemase_C"/>
    <property type="match status" value="1"/>
</dbReference>
<evidence type="ECO:0000256" key="2">
    <source>
        <dbReference type="ARBA" id="ARBA00001933"/>
    </source>
</evidence>
<accession>A0A4Q1KE69</accession>
<evidence type="ECO:0000256" key="6">
    <source>
        <dbReference type="ARBA" id="ARBA00023235"/>
    </source>
</evidence>
<dbReference type="InterPro" id="IPR009006">
    <property type="entry name" value="Ala_racemase/Decarboxylase_C"/>
</dbReference>
<dbReference type="PROSITE" id="PS00395">
    <property type="entry name" value="ALANINE_RACEMASE"/>
    <property type="match status" value="1"/>
</dbReference>
<comment type="cofactor">
    <cofactor evidence="2 7">
        <name>pyridoxal 5'-phosphate</name>
        <dbReference type="ChEBI" id="CHEBI:597326"/>
    </cofactor>
</comment>
<evidence type="ECO:0000313" key="11">
    <source>
        <dbReference type="Proteomes" id="UP000290958"/>
    </source>
</evidence>
<dbReference type="EC" id="5.1.1.1" evidence="4"/>
<evidence type="ECO:0000259" key="9">
    <source>
        <dbReference type="SMART" id="SM01005"/>
    </source>
</evidence>
<gene>
    <name evidence="10" type="primary">alr</name>
    <name evidence="10" type="ORF">EQG66_12330</name>
</gene>
<sequence length="349" mass="37904">MSMDYQSPLRLRLDKQALLSNYRWLKEQSGSAACGATIKANGYGLGAEGVMEHLAAEGCRDFFVATWEEAQHVEPGLGDGVSLSVFHGVRPEDMEIALASRARPVLNSPAQIARWKAANGGPCDVMIDTGMNRLGLSLDGLDMGLFDGLEIDTLMSHLVSAEDDHHLNDIQLMLFNEAKKSIKANRYSLANSAGICRGTDFAFDLTRPGIALYGGTPTLDAELNIQAVVTPQAEILQRRTVRGGESVGYGAEFIADRTMETATINIGYADGFARIFSGSGAALKDGARLAVIGRVSMDLVTIDVNECPSLQEGDWVDIDYDLGYTALVSGLSQYELLTRLGHRFERYWV</sequence>
<evidence type="ECO:0000256" key="1">
    <source>
        <dbReference type="ARBA" id="ARBA00000316"/>
    </source>
</evidence>